<accession>A0A518B5P6</accession>
<organism evidence="1 2">
    <name type="scientific">Kolteria novifilia</name>
    <dbReference type="NCBI Taxonomy" id="2527975"/>
    <lineage>
        <taxon>Bacteria</taxon>
        <taxon>Pseudomonadati</taxon>
        <taxon>Planctomycetota</taxon>
        <taxon>Planctomycetia</taxon>
        <taxon>Kolteriales</taxon>
        <taxon>Kolteriaceae</taxon>
        <taxon>Kolteria</taxon>
    </lineage>
</organism>
<dbReference type="RefSeq" id="WP_145258937.1">
    <property type="nucleotide sequence ID" value="NZ_CP036279.1"/>
</dbReference>
<keyword evidence="2" id="KW-1185">Reference proteome</keyword>
<dbReference type="KEGG" id="knv:Pan216_31610"/>
<evidence type="ECO:0000313" key="1">
    <source>
        <dbReference type="EMBL" id="QDU62294.1"/>
    </source>
</evidence>
<reference evidence="1 2" key="1">
    <citation type="submission" date="2019-02" db="EMBL/GenBank/DDBJ databases">
        <title>Deep-cultivation of Planctomycetes and their phenomic and genomic characterization uncovers novel biology.</title>
        <authorList>
            <person name="Wiegand S."/>
            <person name="Jogler M."/>
            <person name="Boedeker C."/>
            <person name="Pinto D."/>
            <person name="Vollmers J."/>
            <person name="Rivas-Marin E."/>
            <person name="Kohn T."/>
            <person name="Peeters S.H."/>
            <person name="Heuer A."/>
            <person name="Rast P."/>
            <person name="Oberbeckmann S."/>
            <person name="Bunk B."/>
            <person name="Jeske O."/>
            <person name="Meyerdierks A."/>
            <person name="Storesund J.E."/>
            <person name="Kallscheuer N."/>
            <person name="Luecker S."/>
            <person name="Lage O.M."/>
            <person name="Pohl T."/>
            <person name="Merkel B.J."/>
            <person name="Hornburger P."/>
            <person name="Mueller R.-W."/>
            <person name="Bruemmer F."/>
            <person name="Labrenz M."/>
            <person name="Spormann A.M."/>
            <person name="Op den Camp H."/>
            <person name="Overmann J."/>
            <person name="Amann R."/>
            <person name="Jetten M.S.M."/>
            <person name="Mascher T."/>
            <person name="Medema M.H."/>
            <person name="Devos D.P."/>
            <person name="Kaster A.-K."/>
            <person name="Ovreas L."/>
            <person name="Rohde M."/>
            <person name="Galperin M.Y."/>
            <person name="Jogler C."/>
        </authorList>
    </citation>
    <scope>NUCLEOTIDE SEQUENCE [LARGE SCALE GENOMIC DNA]</scope>
    <source>
        <strain evidence="1 2">Pan216</strain>
    </source>
</reference>
<dbReference type="EMBL" id="CP036279">
    <property type="protein sequence ID" value="QDU62294.1"/>
    <property type="molecule type" value="Genomic_DNA"/>
</dbReference>
<protein>
    <submittedName>
        <fullName evidence="1">Uncharacterized protein</fullName>
    </submittedName>
</protein>
<evidence type="ECO:0000313" key="2">
    <source>
        <dbReference type="Proteomes" id="UP000317093"/>
    </source>
</evidence>
<name>A0A518B5P6_9BACT</name>
<sequence>MKDQRLYLDRAGWEVSVNPGPSSINCFHTCDGDYYGRILPGEVHVHKDNQDFCVNCAIENGILTTERPTLP</sequence>
<gene>
    <name evidence="1" type="ORF">Pan216_31610</name>
</gene>
<dbReference type="AlphaFoldDB" id="A0A518B5P6"/>
<dbReference type="OrthoDB" id="214926at2"/>
<dbReference type="Proteomes" id="UP000317093">
    <property type="component" value="Chromosome"/>
</dbReference>
<proteinExistence type="predicted"/>